<dbReference type="Proteomes" id="UP000652761">
    <property type="component" value="Unassembled WGS sequence"/>
</dbReference>
<keyword evidence="1" id="KW-0472">Membrane</keyword>
<keyword evidence="1" id="KW-1133">Transmembrane helix</keyword>
<proteinExistence type="predicted"/>
<sequence>MGMAWGRISYWKLKNLTPTLVDVKFFRMELGGKISCRQGEVVTVTCDPSPARLLEGVLRAAGVLNLAVSSAVGLVGVASWAVFSRFRSAGSLGVSCVDTQPLGGSACGPSTLWRSEVAVPMVRRSFSRGCSVSLMVTLGCSFPTSWRSGMLVLVFCFRIVFDSAGSVEVVYDPTLVVGRGVTLFHCFFLLLWLVRDWLSLLGLVREAHPPYCLQGADVSCRRVLLLLLGAHAASVVAVFSSAAVGFVLSLHVRVGVLRRLRKPTCGVAFTGAGLWSAKPVEEPLVVVLNNALVVLVEVPPEPVCVASAGCCVLSVGRVFGYLFRLYSGDVCLGVVGQGVVPLTVCLAVVLARVGRFASFIAPCVLCQMVVWVMMLHCGVVSLSCALEALVAVGCVALPTCGGLLWRVLPVSHVVLAVGATVFHPAEFWCLWWHPLLVLEWFVFVPSGALVHCVALWVAPGVELSASGTLCAGLCLVAVPLLLWGGCFALSSLGPFEVDMLSSTSVVVLFPVQFADVLSCLPLPTSDVFLGFVSTRVLAAAKLCRAIQRSLVDDFLAFPRLPSVWHSLCGRVAVATTGKSRCDLVVPLHLLPSPTGVTMELAVATVISVATSACVTFLLSRRPLGVRSGRDVGGRRVKVSNATPHPVSFWGLEAKSLGRFPHFPISLLSPFPLFSEVERSPSHPSLALELGGGSSGSWWSGGAVERRGARRRRSWLHSFPAFPCSPPNCMHVCIVWVIPRCSISAVCLPADVATAERVAISEKASPWSDATLSRHGWLSR</sequence>
<organism evidence="2 3">
    <name type="scientific">Colocasia esculenta</name>
    <name type="common">Wild taro</name>
    <name type="synonym">Arum esculentum</name>
    <dbReference type="NCBI Taxonomy" id="4460"/>
    <lineage>
        <taxon>Eukaryota</taxon>
        <taxon>Viridiplantae</taxon>
        <taxon>Streptophyta</taxon>
        <taxon>Embryophyta</taxon>
        <taxon>Tracheophyta</taxon>
        <taxon>Spermatophyta</taxon>
        <taxon>Magnoliopsida</taxon>
        <taxon>Liliopsida</taxon>
        <taxon>Araceae</taxon>
        <taxon>Aroideae</taxon>
        <taxon>Colocasieae</taxon>
        <taxon>Colocasia</taxon>
    </lineage>
</organism>
<protein>
    <submittedName>
        <fullName evidence="2">Uncharacterized protein</fullName>
    </submittedName>
</protein>
<feature type="transmembrane region" description="Helical" evidence="1">
    <location>
        <begin position="330"/>
        <end position="350"/>
    </location>
</feature>
<comment type="caution">
    <text evidence="2">The sequence shown here is derived from an EMBL/GenBank/DDBJ whole genome shotgun (WGS) entry which is preliminary data.</text>
</comment>
<accession>A0A843V921</accession>
<dbReference type="EMBL" id="NMUH01001373">
    <property type="protein sequence ID" value="MQL91716.1"/>
    <property type="molecule type" value="Genomic_DNA"/>
</dbReference>
<feature type="transmembrane region" description="Helical" evidence="1">
    <location>
        <begin position="224"/>
        <end position="248"/>
    </location>
</feature>
<feature type="transmembrane region" description="Helical" evidence="1">
    <location>
        <begin position="132"/>
        <end position="161"/>
    </location>
</feature>
<evidence type="ECO:0000313" key="3">
    <source>
        <dbReference type="Proteomes" id="UP000652761"/>
    </source>
</evidence>
<feature type="transmembrane region" description="Helical" evidence="1">
    <location>
        <begin position="470"/>
        <end position="492"/>
    </location>
</feature>
<evidence type="ECO:0000256" key="1">
    <source>
        <dbReference type="SAM" id="Phobius"/>
    </source>
</evidence>
<evidence type="ECO:0000313" key="2">
    <source>
        <dbReference type="EMBL" id="MQL91716.1"/>
    </source>
</evidence>
<gene>
    <name evidence="2" type="ORF">Taro_024337</name>
</gene>
<reference evidence="2" key="1">
    <citation type="submission" date="2017-07" db="EMBL/GenBank/DDBJ databases">
        <title>Taro Niue Genome Assembly and Annotation.</title>
        <authorList>
            <person name="Atibalentja N."/>
            <person name="Keating K."/>
            <person name="Fields C.J."/>
        </authorList>
    </citation>
    <scope>NUCLEOTIDE SEQUENCE</scope>
    <source>
        <strain evidence="2">Niue_2</strain>
        <tissue evidence="2">Leaf</tissue>
    </source>
</reference>
<feature type="transmembrane region" description="Helical" evidence="1">
    <location>
        <begin position="181"/>
        <end position="204"/>
    </location>
</feature>
<feature type="transmembrane region" description="Helical" evidence="1">
    <location>
        <begin position="63"/>
        <end position="83"/>
    </location>
</feature>
<feature type="transmembrane region" description="Helical" evidence="1">
    <location>
        <begin position="440"/>
        <end position="458"/>
    </location>
</feature>
<name>A0A843V921_COLES</name>
<keyword evidence="1" id="KW-0812">Transmembrane</keyword>
<keyword evidence="3" id="KW-1185">Reference proteome</keyword>
<dbReference type="AlphaFoldDB" id="A0A843V921"/>